<accession>A0ACC2Q0L9</accession>
<dbReference type="Proteomes" id="UP001231649">
    <property type="component" value="Chromosome 32"/>
</dbReference>
<sequence>MPKVQRTPPKTPRVNLTDTQSEPDITAASEYVTSRSKRPRTGNSPSSQGDVDLETHEDTSLATKIEVQTTIMSKLMADIREIKLQNVKIQESNAEICKTNNEIERAISFMNKNYEELRKEVESLKKEKQEQRCYIESLEKKIVDLQSKSRSAGVEIRNIPLSNNENASGLTQTVCSIGKLVGVPITEPELRDIYRLPGKSTPATTACPIIAEFTSVNTKQKLISAVRAYNKKIENKDNKLNTEQIGIPGKRQPVYVAELLPTSSKKLFHLAREFSKNNSFAFCWTSNGNIFLRKKEGDKQVLIKSEKCLQDLGMKII</sequence>
<name>A0ACC2Q0L9_9NEOP</name>
<dbReference type="EMBL" id="CM056808">
    <property type="protein sequence ID" value="KAJ8704277.1"/>
    <property type="molecule type" value="Genomic_DNA"/>
</dbReference>
<protein>
    <submittedName>
        <fullName evidence="1">Uncharacterized protein</fullName>
    </submittedName>
</protein>
<keyword evidence="2" id="KW-1185">Reference proteome</keyword>
<gene>
    <name evidence="1" type="ORF">PYW08_013001</name>
</gene>
<evidence type="ECO:0000313" key="2">
    <source>
        <dbReference type="Proteomes" id="UP001231649"/>
    </source>
</evidence>
<reference evidence="1" key="1">
    <citation type="submission" date="2023-03" db="EMBL/GenBank/DDBJ databases">
        <title>Chromosome-level genomes of two armyworms, Mythimna separata and Mythimna loreyi, provide insights into the biosynthesis and reception of sex pheromones.</title>
        <authorList>
            <person name="Zhao H."/>
        </authorList>
    </citation>
    <scope>NUCLEOTIDE SEQUENCE</scope>
    <source>
        <strain evidence="1">BeijingLab</strain>
    </source>
</reference>
<organism evidence="1 2">
    <name type="scientific">Mythimna loreyi</name>
    <dbReference type="NCBI Taxonomy" id="667449"/>
    <lineage>
        <taxon>Eukaryota</taxon>
        <taxon>Metazoa</taxon>
        <taxon>Ecdysozoa</taxon>
        <taxon>Arthropoda</taxon>
        <taxon>Hexapoda</taxon>
        <taxon>Insecta</taxon>
        <taxon>Pterygota</taxon>
        <taxon>Neoptera</taxon>
        <taxon>Endopterygota</taxon>
        <taxon>Lepidoptera</taxon>
        <taxon>Glossata</taxon>
        <taxon>Ditrysia</taxon>
        <taxon>Noctuoidea</taxon>
        <taxon>Noctuidae</taxon>
        <taxon>Noctuinae</taxon>
        <taxon>Hadenini</taxon>
        <taxon>Mythimna</taxon>
    </lineage>
</organism>
<comment type="caution">
    <text evidence="1">The sequence shown here is derived from an EMBL/GenBank/DDBJ whole genome shotgun (WGS) entry which is preliminary data.</text>
</comment>
<proteinExistence type="predicted"/>
<evidence type="ECO:0000313" key="1">
    <source>
        <dbReference type="EMBL" id="KAJ8704277.1"/>
    </source>
</evidence>